<name>A0ABZ3CCR6_9ACTN</name>
<proteinExistence type="inferred from homology"/>
<keyword evidence="8" id="KW-1185">Reference proteome</keyword>
<dbReference type="InterPro" id="IPR010618">
    <property type="entry name" value="RPF"/>
</dbReference>
<feature type="signal peptide" evidence="5">
    <location>
        <begin position="1"/>
        <end position="25"/>
    </location>
</feature>
<reference evidence="7 8" key="1">
    <citation type="journal article" date="2023" name="Environ Microbiome">
        <title>A coral-associated actinobacterium mitigates coral bleaching under heat stress.</title>
        <authorList>
            <person name="Li J."/>
            <person name="Zou Y."/>
            <person name="Li Q."/>
            <person name="Zhang J."/>
            <person name="Bourne D.G."/>
            <person name="Lyu Y."/>
            <person name="Liu C."/>
            <person name="Zhang S."/>
        </authorList>
    </citation>
    <scope>NUCLEOTIDE SEQUENCE [LARGE SCALE GENOMIC DNA]</scope>
    <source>
        <strain evidence="7 8">SCSIO 13291</strain>
    </source>
</reference>
<evidence type="ECO:0000313" key="7">
    <source>
        <dbReference type="EMBL" id="WZW99530.1"/>
    </source>
</evidence>
<organism evidence="7 8">
    <name type="scientific">Propioniciclava soli</name>
    <dbReference type="NCBI Taxonomy" id="2775081"/>
    <lineage>
        <taxon>Bacteria</taxon>
        <taxon>Bacillati</taxon>
        <taxon>Actinomycetota</taxon>
        <taxon>Actinomycetes</taxon>
        <taxon>Propionibacteriales</taxon>
        <taxon>Propionibacteriaceae</taxon>
        <taxon>Propioniciclava</taxon>
    </lineage>
</organism>
<keyword evidence="3" id="KW-0378">Hydrolase</keyword>
<evidence type="ECO:0000256" key="3">
    <source>
        <dbReference type="ARBA" id="ARBA00022801"/>
    </source>
</evidence>
<evidence type="ECO:0000256" key="2">
    <source>
        <dbReference type="ARBA" id="ARBA00022729"/>
    </source>
</evidence>
<dbReference type="PROSITE" id="PS51109">
    <property type="entry name" value="G5"/>
    <property type="match status" value="1"/>
</dbReference>
<dbReference type="EMBL" id="CP115965">
    <property type="protein sequence ID" value="WZW99530.1"/>
    <property type="molecule type" value="Genomic_DNA"/>
</dbReference>
<evidence type="ECO:0000256" key="1">
    <source>
        <dbReference type="ARBA" id="ARBA00010830"/>
    </source>
</evidence>
<dbReference type="CDD" id="cd13925">
    <property type="entry name" value="RPF"/>
    <property type="match status" value="1"/>
</dbReference>
<dbReference type="Pfam" id="PF06737">
    <property type="entry name" value="Transglycosylas"/>
    <property type="match status" value="1"/>
</dbReference>
<dbReference type="InterPro" id="IPR011098">
    <property type="entry name" value="G5_dom"/>
</dbReference>
<dbReference type="SUPFAM" id="SSF53955">
    <property type="entry name" value="Lysozyme-like"/>
    <property type="match status" value="1"/>
</dbReference>
<dbReference type="Gene3D" id="2.20.230.10">
    <property type="entry name" value="Resuscitation-promoting factor rpfb"/>
    <property type="match status" value="1"/>
</dbReference>
<dbReference type="RefSeq" id="WP_342373158.1">
    <property type="nucleotide sequence ID" value="NZ_CP115965.1"/>
</dbReference>
<dbReference type="InterPro" id="IPR023346">
    <property type="entry name" value="Lysozyme-like_dom_sf"/>
</dbReference>
<evidence type="ECO:0000256" key="4">
    <source>
        <dbReference type="SAM" id="MobiDB-lite"/>
    </source>
</evidence>
<sequence>MPVSKKLVAAAASAVVLVGGGTAVAVSTPGASAFTSVVATPAPAPVSPVTVSAHGLSSTVEVERLSVAAALVAAGVELQASDRVTPELGSPLAAGDTVTVSQVSSIDWTKKVTLAFETTNVNDPTLEKGTTKVRTEGVEGEKVETYRTTTVAGEVEGIALVGEQVTKEPVTKVVLVGTKAPAPVATAAPRTSEVTSRSSERTAAASSSSSSSSASTTAAPAPAAEEAAPAPSSGAGIDLSRAAMWDRIAQCESTGRWNINTGNGYYGGLQFNLGTWRSVNGTDFAAYPHQASREEQITVANRLYAQRGLQPWGCRHAA</sequence>
<keyword evidence="2 5" id="KW-0732">Signal</keyword>
<gene>
    <name evidence="7" type="ORF">PCC79_04865</name>
</gene>
<dbReference type="SMART" id="SM01208">
    <property type="entry name" value="G5"/>
    <property type="match status" value="1"/>
</dbReference>
<evidence type="ECO:0000313" key="8">
    <source>
        <dbReference type="Proteomes" id="UP001434337"/>
    </source>
</evidence>
<feature type="compositionally biased region" description="Low complexity" evidence="4">
    <location>
        <begin position="183"/>
        <end position="233"/>
    </location>
</feature>
<evidence type="ECO:0000259" key="6">
    <source>
        <dbReference type="PROSITE" id="PS51109"/>
    </source>
</evidence>
<evidence type="ECO:0000256" key="5">
    <source>
        <dbReference type="SAM" id="SignalP"/>
    </source>
</evidence>
<dbReference type="Pfam" id="PF07501">
    <property type="entry name" value="G5"/>
    <property type="match status" value="1"/>
</dbReference>
<feature type="chain" id="PRO_5045073984" evidence="5">
    <location>
        <begin position="26"/>
        <end position="318"/>
    </location>
</feature>
<dbReference type="Gene3D" id="1.10.530.10">
    <property type="match status" value="1"/>
</dbReference>
<comment type="similarity">
    <text evidence="1">Belongs to the transglycosylase family. Rpf subfamily.</text>
</comment>
<feature type="domain" description="G5" evidence="6">
    <location>
        <begin position="100"/>
        <end position="180"/>
    </location>
</feature>
<dbReference type="Proteomes" id="UP001434337">
    <property type="component" value="Chromosome"/>
</dbReference>
<accession>A0ABZ3CCR6</accession>
<protein>
    <submittedName>
        <fullName evidence="7">Resuscitation-promoting factor</fullName>
    </submittedName>
</protein>
<feature type="region of interest" description="Disordered" evidence="4">
    <location>
        <begin position="183"/>
        <end position="235"/>
    </location>
</feature>